<protein>
    <recommendedName>
        <fullName evidence="5">3-dehydroquinate dehydratase</fullName>
        <shortName evidence="5">3-dehydroquinase</shortName>
        <ecNumber evidence="5">4.2.1.10</ecNumber>
    </recommendedName>
    <alternativeName>
        <fullName evidence="5">Type I DHQase</fullName>
    </alternativeName>
    <alternativeName>
        <fullName evidence="5">Type I dehydroquinase</fullName>
        <shortName evidence="5">DHQ1</shortName>
    </alternativeName>
</protein>
<dbReference type="GO" id="GO:0009073">
    <property type="term" value="P:aromatic amino acid family biosynthetic process"/>
    <property type="evidence" value="ECO:0007669"/>
    <property type="project" value="UniProtKB-KW"/>
</dbReference>
<keyword evidence="5" id="KW-0028">Amino-acid biosynthesis</keyword>
<dbReference type="GO" id="GO:0003855">
    <property type="term" value="F:3-dehydroquinate dehydratase activity"/>
    <property type="evidence" value="ECO:0007669"/>
    <property type="project" value="UniProtKB-UniRule"/>
</dbReference>
<dbReference type="FunFam" id="3.20.20.70:FF:000047">
    <property type="entry name" value="3-dehydroquinate dehydratase"/>
    <property type="match status" value="1"/>
</dbReference>
<dbReference type="AlphaFoldDB" id="A0A9D1ABG8"/>
<dbReference type="NCBIfam" id="TIGR01093">
    <property type="entry name" value="aroD"/>
    <property type="match status" value="1"/>
</dbReference>
<feature type="binding site" evidence="5">
    <location>
        <position position="215"/>
    </location>
    <ligand>
        <name>3-dehydroquinate</name>
        <dbReference type="ChEBI" id="CHEBI:32364"/>
    </ligand>
</feature>
<evidence type="ECO:0000313" key="7">
    <source>
        <dbReference type="Proteomes" id="UP000886757"/>
    </source>
</evidence>
<evidence type="ECO:0000313" key="6">
    <source>
        <dbReference type="EMBL" id="HIR12889.1"/>
    </source>
</evidence>
<feature type="binding site" evidence="5">
    <location>
        <position position="238"/>
    </location>
    <ligand>
        <name>3-dehydroquinate</name>
        <dbReference type="ChEBI" id="CHEBI:32364"/>
    </ligand>
</feature>
<feature type="active site" description="Proton donor/acceptor" evidence="5">
    <location>
        <position position="146"/>
    </location>
</feature>
<feature type="active site" description="Schiff-base intermediate with substrate" evidence="5">
    <location>
        <position position="173"/>
    </location>
</feature>
<organism evidence="6 7">
    <name type="scientific">Candidatus Choladousia intestinavium</name>
    <dbReference type="NCBI Taxonomy" id="2840727"/>
    <lineage>
        <taxon>Bacteria</taxon>
        <taxon>Bacillati</taxon>
        <taxon>Bacillota</taxon>
        <taxon>Clostridia</taxon>
        <taxon>Lachnospirales</taxon>
        <taxon>Lachnospiraceae</taxon>
        <taxon>Lachnospiraceae incertae sedis</taxon>
        <taxon>Candidatus Choladousia</taxon>
    </lineage>
</organism>
<comment type="catalytic activity">
    <reaction evidence="1 5">
        <text>3-dehydroquinate = 3-dehydroshikimate + H2O</text>
        <dbReference type="Rhea" id="RHEA:21096"/>
        <dbReference type="ChEBI" id="CHEBI:15377"/>
        <dbReference type="ChEBI" id="CHEBI:16630"/>
        <dbReference type="ChEBI" id="CHEBI:32364"/>
        <dbReference type="EC" id="4.2.1.10"/>
    </reaction>
</comment>
<sequence>MNKNFHIIKVRNLSLGDGIPKICVPLTGKNQRELAEQMDQIKECPHDLVEWRADYYEGGRQELIQELSHIRRALGEDTPLIFTFRTREEGGEREITPEAYRELNLLAADSKKADLVDLEYNRGKERTEEMIRRVKEAGALALCSYHNFAKTPSSGEMVKLLKNMQQLGADMVKLAVMPENRADVLALMEASLEIAESTSCPFITMSMSKTGVITRLAGAFTGSAVTFAAAVQASAPGQISAWKMPEILKILQ</sequence>
<dbReference type="Gene3D" id="3.20.20.70">
    <property type="entry name" value="Aldolase class I"/>
    <property type="match status" value="1"/>
</dbReference>
<dbReference type="InterPro" id="IPR013785">
    <property type="entry name" value="Aldolase_TIM"/>
</dbReference>
<dbReference type="GO" id="GO:0009423">
    <property type="term" value="P:chorismate biosynthetic process"/>
    <property type="evidence" value="ECO:0007669"/>
    <property type="project" value="UniProtKB-UniRule"/>
</dbReference>
<evidence type="ECO:0000256" key="4">
    <source>
        <dbReference type="ARBA" id="ARBA00023270"/>
    </source>
</evidence>
<comment type="subunit">
    <text evidence="5">Homodimer.</text>
</comment>
<comment type="caution">
    <text evidence="5">Lacks conserved residue(s) required for the propagation of feature annotation.</text>
</comment>
<dbReference type="CDD" id="cd00502">
    <property type="entry name" value="DHQase_I"/>
    <property type="match status" value="1"/>
</dbReference>
<dbReference type="Pfam" id="PF01487">
    <property type="entry name" value="DHquinase_I"/>
    <property type="match status" value="1"/>
</dbReference>
<dbReference type="HAMAP" id="MF_00214">
    <property type="entry name" value="AroD"/>
    <property type="match status" value="1"/>
</dbReference>
<keyword evidence="2 5" id="KW-0057">Aromatic amino acid biosynthesis</keyword>
<gene>
    <name evidence="5 6" type="primary">aroD</name>
    <name evidence="6" type="ORF">IAB31_03065</name>
</gene>
<comment type="caution">
    <text evidence="6">The sequence shown here is derived from an EMBL/GenBank/DDBJ whole genome shotgun (WGS) entry which is preliminary data.</text>
</comment>
<keyword evidence="3 5" id="KW-0456">Lyase</keyword>
<reference evidence="6" key="2">
    <citation type="journal article" date="2021" name="PeerJ">
        <title>Extensive microbial diversity within the chicken gut microbiome revealed by metagenomics and culture.</title>
        <authorList>
            <person name="Gilroy R."/>
            <person name="Ravi A."/>
            <person name="Getino M."/>
            <person name="Pursley I."/>
            <person name="Horton D.L."/>
            <person name="Alikhan N.F."/>
            <person name="Baker D."/>
            <person name="Gharbi K."/>
            <person name="Hall N."/>
            <person name="Watson M."/>
            <person name="Adriaenssens E.M."/>
            <person name="Foster-Nyarko E."/>
            <person name="Jarju S."/>
            <person name="Secka A."/>
            <person name="Antonio M."/>
            <person name="Oren A."/>
            <person name="Chaudhuri R.R."/>
            <person name="La Ragione R."/>
            <person name="Hildebrand F."/>
            <person name="Pallen M.J."/>
        </authorList>
    </citation>
    <scope>NUCLEOTIDE SEQUENCE</scope>
    <source>
        <strain evidence="6">ChiSjej4B22-8148</strain>
    </source>
</reference>
<dbReference type="InterPro" id="IPR050146">
    <property type="entry name" value="Type-I_3-dehydroquinase"/>
</dbReference>
<feature type="binding site" evidence="5">
    <location>
        <position position="85"/>
    </location>
    <ligand>
        <name>3-dehydroquinate</name>
        <dbReference type="ChEBI" id="CHEBI:32364"/>
    </ligand>
</feature>
<comment type="pathway">
    <text evidence="5">Metabolic intermediate biosynthesis; chorismate biosynthesis; chorismate from D-erythrose 4-phosphate and phosphoenolpyruvate: step 3/7.</text>
</comment>
<comment type="similarity">
    <text evidence="5">Belongs to the type-I 3-dehydroquinase family.</text>
</comment>
<comment type="function">
    <text evidence="5">Involved in the third step of the chorismate pathway, which leads to the biosynthesis of aromatic amino acids. Catalyzes the cis-dehydration of 3-dehydroquinate (DHQ) and introduces the first double bond of the aromatic ring to yield 3-dehydroshikimate.</text>
</comment>
<evidence type="ECO:0000256" key="1">
    <source>
        <dbReference type="ARBA" id="ARBA00001864"/>
    </source>
</evidence>
<evidence type="ECO:0000256" key="2">
    <source>
        <dbReference type="ARBA" id="ARBA00023141"/>
    </source>
</evidence>
<evidence type="ECO:0000256" key="3">
    <source>
        <dbReference type="ARBA" id="ARBA00023239"/>
    </source>
</evidence>
<proteinExistence type="inferred from homology"/>
<accession>A0A9D1ABG8</accession>
<keyword evidence="4 5" id="KW-0704">Schiff base</keyword>
<dbReference type="EMBL" id="DVGK01000039">
    <property type="protein sequence ID" value="HIR12889.1"/>
    <property type="molecule type" value="Genomic_DNA"/>
</dbReference>
<name>A0A9D1ABG8_9FIRM</name>
<dbReference type="Proteomes" id="UP000886757">
    <property type="component" value="Unassembled WGS sequence"/>
</dbReference>
<evidence type="ECO:0000256" key="5">
    <source>
        <dbReference type="HAMAP-Rule" id="MF_00214"/>
    </source>
</evidence>
<dbReference type="PANTHER" id="PTHR43699">
    <property type="entry name" value="3-DEHYDROQUINATE DEHYDRATASE"/>
    <property type="match status" value="1"/>
</dbReference>
<dbReference type="GO" id="GO:0046279">
    <property type="term" value="P:3,4-dihydroxybenzoate biosynthetic process"/>
    <property type="evidence" value="ECO:0007669"/>
    <property type="project" value="TreeGrafter"/>
</dbReference>
<dbReference type="InterPro" id="IPR001381">
    <property type="entry name" value="DHquinase_I"/>
</dbReference>
<dbReference type="PANTHER" id="PTHR43699:SF1">
    <property type="entry name" value="3-DEHYDROQUINATE DEHYDRATASE"/>
    <property type="match status" value="1"/>
</dbReference>
<dbReference type="GO" id="GO:0008652">
    <property type="term" value="P:amino acid biosynthetic process"/>
    <property type="evidence" value="ECO:0007669"/>
    <property type="project" value="UniProtKB-KW"/>
</dbReference>
<reference evidence="6" key="1">
    <citation type="submission" date="2020-10" db="EMBL/GenBank/DDBJ databases">
        <authorList>
            <person name="Gilroy R."/>
        </authorList>
    </citation>
    <scope>NUCLEOTIDE SEQUENCE</scope>
    <source>
        <strain evidence="6">ChiSjej4B22-8148</strain>
    </source>
</reference>
<feature type="binding site" evidence="5">
    <location>
        <position position="234"/>
    </location>
    <ligand>
        <name>3-dehydroquinate</name>
        <dbReference type="ChEBI" id="CHEBI:32364"/>
    </ligand>
</feature>
<dbReference type="EC" id="4.2.1.10" evidence="5"/>
<dbReference type="SUPFAM" id="SSF51569">
    <property type="entry name" value="Aldolase"/>
    <property type="match status" value="1"/>
</dbReference>
<feature type="binding site" evidence="5">
    <location>
        <begin position="50"/>
        <end position="52"/>
    </location>
    <ligand>
        <name>3-dehydroquinate</name>
        <dbReference type="ChEBI" id="CHEBI:32364"/>
    </ligand>
</feature>